<comment type="caution">
    <text evidence="4">The sequence shown here is derived from an EMBL/GenBank/DDBJ whole genome shotgun (WGS) entry which is preliminary data.</text>
</comment>
<feature type="compositionally biased region" description="Polar residues" evidence="2">
    <location>
        <begin position="645"/>
        <end position="658"/>
    </location>
</feature>
<feature type="compositionally biased region" description="Basic and acidic residues" evidence="2">
    <location>
        <begin position="358"/>
        <end position="367"/>
    </location>
</feature>
<protein>
    <submittedName>
        <fullName evidence="4">TIGR02302 family protein</fullName>
    </submittedName>
</protein>
<evidence type="ECO:0000256" key="1">
    <source>
        <dbReference type="SAM" id="Coils"/>
    </source>
</evidence>
<dbReference type="EMBL" id="JAPJZI010000002">
    <property type="protein sequence ID" value="MDA5401441.1"/>
    <property type="molecule type" value="Genomic_DNA"/>
</dbReference>
<sequence length="829" mass="92613">MRTRATQLILLCEGIWPRLLPVIGVVALFAAFSWLGYFRLVPDWLRMASVGVFAIGFLASLYPLRSVHWPGRRAALQRLERDNAIVHQALAVQSDTLESQDPFARSLWQAHQKRMAKRVGAIHLAPPQPDTPKLDPYGLRAVVVLLFVVGFAYSYSSRSGLLGDAFYSHKPVQQIAGMRVDAWVTPPEYTGKAPLFLTGSSKDLPEIISVPQGSEMLVRIVGGTGSEQVIYRSGNEEISIPVDDQAAGSSPQPTATKAFNYRFDAPADGALEVRKGTQLAESWRFELIPDNAPEITFDGEPGRAVNGALEIGFVLSDDYGVQRAYAEIVPVEAQGADARPLYDPPEYPLTLPRKTAHERKGRESRDLTEHPLAGKPVTITLVAEDFTGQTGRSAPYQMILPGRFFSNLLAGSVAEQRQVLALDANRIDRVIELNDAVTIAPEETIKNSTHYLLIKSARSRVKQAWDDDMLRDAADHMWDIALGIEDGDLSFAERRLRDAQRALSEALENGASDEEIQALMDELREAMNEFLQALAQQMQQNQNALQQVPTEALQNILRQQDLDRMLDQIENLAQSGARDQAQQLLSELQRMMNNLQTGQHQQAPGDNPMRQQMDKLGELMQQQQQLMEETYDLEQALRERRRQEYFQNEEGQQNQSGDQGEMTEEELREALRQLREQQEALQQQLGELQEKLEEFGLGQNEGFGEAGEAMGEAGKALGEGEGGTAVDEQGRALQALRDGAQQMMNQMRQAMGESPGQQPGSARRDPLGTDPLGRPRANSGPDFGEDVKVPEEADIQRARRILEAIRERLGDSFRPEMERFYLERLLDNR</sequence>
<feature type="coiled-coil region" evidence="1">
    <location>
        <begin position="489"/>
        <end position="548"/>
    </location>
</feature>
<dbReference type="Pfam" id="PF13779">
    <property type="entry name" value="DUF4175"/>
    <property type="match status" value="1"/>
</dbReference>
<proteinExistence type="predicted"/>
<keyword evidence="5" id="KW-1185">Reference proteome</keyword>
<evidence type="ECO:0000313" key="4">
    <source>
        <dbReference type="EMBL" id="MDA5401441.1"/>
    </source>
</evidence>
<evidence type="ECO:0000313" key="5">
    <source>
        <dbReference type="Proteomes" id="UP001151234"/>
    </source>
</evidence>
<keyword evidence="3" id="KW-0472">Membrane</keyword>
<organism evidence="4 5">
    <name type="scientific">Hoeflea prorocentri</name>
    <dbReference type="NCBI Taxonomy" id="1922333"/>
    <lineage>
        <taxon>Bacteria</taxon>
        <taxon>Pseudomonadati</taxon>
        <taxon>Pseudomonadota</taxon>
        <taxon>Alphaproteobacteria</taxon>
        <taxon>Hyphomicrobiales</taxon>
        <taxon>Rhizobiaceae</taxon>
        <taxon>Hoeflea</taxon>
    </lineage>
</organism>
<evidence type="ECO:0000256" key="3">
    <source>
        <dbReference type="SAM" id="Phobius"/>
    </source>
</evidence>
<gene>
    <name evidence="4" type="ORF">OQ273_22905</name>
</gene>
<evidence type="ECO:0000256" key="2">
    <source>
        <dbReference type="SAM" id="MobiDB-lite"/>
    </source>
</evidence>
<reference evidence="4" key="1">
    <citation type="submission" date="2022-11" db="EMBL/GenBank/DDBJ databases">
        <title>Draft genome sequence of Hoeflea poritis E7-10 and Hoeflea prorocentri PM5-8, separated from scleractinian coral Porites lutea and marine dinoflagellate.</title>
        <authorList>
            <person name="Zhang G."/>
            <person name="Wei Q."/>
            <person name="Cai L."/>
        </authorList>
    </citation>
    <scope>NUCLEOTIDE SEQUENCE</scope>
    <source>
        <strain evidence="4">PM5-8</strain>
    </source>
</reference>
<feature type="region of interest" description="Disordered" evidence="2">
    <location>
        <begin position="645"/>
        <end position="665"/>
    </location>
</feature>
<accession>A0A9X3ZK48</accession>
<keyword evidence="1" id="KW-0175">Coiled coil</keyword>
<dbReference type="InterPro" id="IPR012683">
    <property type="entry name" value="CHP02302_TM"/>
</dbReference>
<name>A0A9X3ZK48_9HYPH</name>
<keyword evidence="3" id="KW-1133">Transmembrane helix</keyword>
<feature type="transmembrane region" description="Helical" evidence="3">
    <location>
        <begin position="44"/>
        <end position="64"/>
    </location>
</feature>
<feature type="region of interest" description="Disordered" evidence="2">
    <location>
        <begin position="748"/>
        <end position="791"/>
    </location>
</feature>
<dbReference type="RefSeq" id="WP_271292129.1">
    <property type="nucleotide sequence ID" value="NZ_JAPJZI010000002.1"/>
</dbReference>
<feature type="transmembrane region" description="Helical" evidence="3">
    <location>
        <begin position="137"/>
        <end position="155"/>
    </location>
</feature>
<feature type="transmembrane region" description="Helical" evidence="3">
    <location>
        <begin position="20"/>
        <end position="38"/>
    </location>
</feature>
<dbReference type="AlphaFoldDB" id="A0A9X3ZK48"/>
<dbReference type="NCBIfam" id="TIGR02302">
    <property type="entry name" value="aProt_lowcomp"/>
    <property type="match status" value="1"/>
</dbReference>
<keyword evidence="3" id="KW-0812">Transmembrane</keyword>
<feature type="region of interest" description="Disordered" evidence="2">
    <location>
        <begin position="339"/>
        <end position="367"/>
    </location>
</feature>
<dbReference type="Proteomes" id="UP001151234">
    <property type="component" value="Unassembled WGS sequence"/>
</dbReference>